<comment type="caution">
    <text evidence="4">The sequence shown here is derived from an EMBL/GenBank/DDBJ whole genome shotgun (WGS) entry which is preliminary data.</text>
</comment>
<evidence type="ECO:0000259" key="3">
    <source>
        <dbReference type="Pfam" id="PF13912"/>
    </source>
</evidence>
<feature type="region of interest" description="Disordered" evidence="1">
    <location>
        <begin position="1"/>
        <end position="22"/>
    </location>
</feature>
<dbReference type="Pfam" id="PF05627">
    <property type="entry name" value="AvrRpt-cleavage"/>
    <property type="match status" value="1"/>
</dbReference>
<evidence type="ECO:0000259" key="2">
    <source>
        <dbReference type="Pfam" id="PF05627"/>
    </source>
</evidence>
<dbReference type="PANTHER" id="PTHR33882:SF11">
    <property type="entry name" value="RPM1-INTERACTING PROTEIN 4 (RIN4) FAMILY PROTEIN"/>
    <property type="match status" value="1"/>
</dbReference>
<dbReference type="AlphaFoldDB" id="A0A6A2WGE5"/>
<feature type="compositionally biased region" description="Polar residues" evidence="1">
    <location>
        <begin position="56"/>
        <end position="70"/>
    </location>
</feature>
<dbReference type="Pfam" id="PF13912">
    <property type="entry name" value="zf-C2H2_6"/>
    <property type="match status" value="1"/>
</dbReference>
<dbReference type="PANTHER" id="PTHR33882">
    <property type="entry name" value="PATHOGENIC TYPE III EFFECTOR AVIRULENCE FACTOR AVR AVRRPT-CLEAVAGE: CLEAVAGE SITE PROTEIN"/>
    <property type="match status" value="1"/>
</dbReference>
<feature type="region of interest" description="Disordered" evidence="1">
    <location>
        <begin position="56"/>
        <end position="92"/>
    </location>
</feature>
<feature type="compositionally biased region" description="Polar residues" evidence="1">
    <location>
        <begin position="1"/>
        <end position="10"/>
    </location>
</feature>
<feature type="domain" description="RIN4 pathogenic type III effector avirulence factor Avr cleavage site" evidence="2">
    <location>
        <begin position="9"/>
        <end position="39"/>
    </location>
</feature>
<dbReference type="EMBL" id="VEPZ02001752">
    <property type="protein sequence ID" value="KAE8657813.1"/>
    <property type="molecule type" value="Genomic_DNA"/>
</dbReference>
<dbReference type="Proteomes" id="UP000436088">
    <property type="component" value="Unassembled WGS sequence"/>
</dbReference>
<dbReference type="InterPro" id="IPR013087">
    <property type="entry name" value="Znf_C2H2_type"/>
</dbReference>
<organism evidence="4 5">
    <name type="scientific">Hibiscus syriacus</name>
    <name type="common">Rose of Sharon</name>
    <dbReference type="NCBI Taxonomy" id="106335"/>
    <lineage>
        <taxon>Eukaryota</taxon>
        <taxon>Viridiplantae</taxon>
        <taxon>Streptophyta</taxon>
        <taxon>Embryophyta</taxon>
        <taxon>Tracheophyta</taxon>
        <taxon>Spermatophyta</taxon>
        <taxon>Magnoliopsida</taxon>
        <taxon>eudicotyledons</taxon>
        <taxon>Gunneridae</taxon>
        <taxon>Pentapetalae</taxon>
        <taxon>rosids</taxon>
        <taxon>malvids</taxon>
        <taxon>Malvales</taxon>
        <taxon>Malvaceae</taxon>
        <taxon>Malvoideae</taxon>
        <taxon>Hibiscus</taxon>
    </lineage>
</organism>
<proteinExistence type="predicted"/>
<gene>
    <name evidence="4" type="ORF">F3Y22_tig00116980pilonHSYRG00009</name>
</gene>
<evidence type="ECO:0000256" key="1">
    <source>
        <dbReference type="SAM" id="MobiDB-lite"/>
    </source>
</evidence>
<protein>
    <submittedName>
        <fullName evidence="4">Dihydropyrimidinase-like</fullName>
    </submittedName>
</protein>
<evidence type="ECO:0000313" key="5">
    <source>
        <dbReference type="Proteomes" id="UP000436088"/>
    </source>
</evidence>
<reference evidence="4" key="1">
    <citation type="submission" date="2019-09" db="EMBL/GenBank/DDBJ databases">
        <title>Draft genome information of white flower Hibiscus syriacus.</title>
        <authorList>
            <person name="Kim Y.-M."/>
        </authorList>
    </citation>
    <scope>NUCLEOTIDE SEQUENCE [LARGE SCALE GENOMIC DNA]</scope>
    <source>
        <strain evidence="4">YM2019G1</strain>
    </source>
</reference>
<feature type="domain" description="C2H2-type" evidence="3">
    <location>
        <begin position="100"/>
        <end position="124"/>
    </location>
</feature>
<accession>A0A6A2WGE5</accession>
<sequence>MSRPTENNEGMSIPRFGGWDEKGATSYSVVFSRARDKRKQCKSDVMCSLANDQTSSRLPRLKNTNPTLSETPKFLLSNKSNESGTGHGRRSMEAMVVKRVHQCEIRGKTFATGQALGGHKTHHWVKP</sequence>
<name>A0A6A2WGE5_HIBSY</name>
<evidence type="ECO:0000313" key="4">
    <source>
        <dbReference type="EMBL" id="KAE8657813.1"/>
    </source>
</evidence>
<keyword evidence="5" id="KW-1185">Reference proteome</keyword>
<dbReference type="InterPro" id="IPR008700">
    <property type="entry name" value="TypeIII_avirulence_cleave"/>
</dbReference>